<sequence>MPKMPFQRSLPRRASCKVFVFVILLWTGG</sequence>
<name>A0A0E9PRH0_ANGAN</name>
<proteinExistence type="predicted"/>
<accession>A0A0E9PRH0</accession>
<organism evidence="1">
    <name type="scientific">Anguilla anguilla</name>
    <name type="common">European freshwater eel</name>
    <name type="synonym">Muraena anguilla</name>
    <dbReference type="NCBI Taxonomy" id="7936"/>
    <lineage>
        <taxon>Eukaryota</taxon>
        <taxon>Metazoa</taxon>
        <taxon>Chordata</taxon>
        <taxon>Craniata</taxon>
        <taxon>Vertebrata</taxon>
        <taxon>Euteleostomi</taxon>
        <taxon>Actinopterygii</taxon>
        <taxon>Neopterygii</taxon>
        <taxon>Teleostei</taxon>
        <taxon>Anguilliformes</taxon>
        <taxon>Anguillidae</taxon>
        <taxon>Anguilla</taxon>
    </lineage>
</organism>
<evidence type="ECO:0000313" key="1">
    <source>
        <dbReference type="EMBL" id="JAH06685.1"/>
    </source>
</evidence>
<reference evidence="1" key="1">
    <citation type="submission" date="2014-11" db="EMBL/GenBank/DDBJ databases">
        <authorList>
            <person name="Amaro Gonzalez C."/>
        </authorList>
    </citation>
    <scope>NUCLEOTIDE SEQUENCE</scope>
</reference>
<protein>
    <submittedName>
        <fullName evidence="1">Uncharacterized protein</fullName>
    </submittedName>
</protein>
<dbReference type="AlphaFoldDB" id="A0A0E9PRH0"/>
<reference evidence="1" key="2">
    <citation type="journal article" date="2015" name="Fish Shellfish Immunol.">
        <title>Early steps in the European eel (Anguilla anguilla)-Vibrio vulnificus interaction in the gills: Role of the RtxA13 toxin.</title>
        <authorList>
            <person name="Callol A."/>
            <person name="Pajuelo D."/>
            <person name="Ebbesson L."/>
            <person name="Teles M."/>
            <person name="MacKenzie S."/>
            <person name="Amaro C."/>
        </authorList>
    </citation>
    <scope>NUCLEOTIDE SEQUENCE</scope>
</reference>
<dbReference type="EMBL" id="GBXM01101892">
    <property type="protein sequence ID" value="JAH06685.1"/>
    <property type="molecule type" value="Transcribed_RNA"/>
</dbReference>